<evidence type="ECO:0000313" key="2">
    <source>
        <dbReference type="Proteomes" id="UP000595897"/>
    </source>
</evidence>
<gene>
    <name evidence="1" type="ORF">bsdtb5_22230</name>
</gene>
<reference evidence="1 2" key="1">
    <citation type="submission" date="2020-11" db="EMBL/GenBank/DDBJ databases">
        <title>Draft genome sequencing of a Lachnospiraceae strain isolated from anoxic soil subjected to BSD treatment.</title>
        <authorList>
            <person name="Uek A."/>
            <person name="Tonouchi A."/>
        </authorList>
    </citation>
    <scope>NUCLEOTIDE SEQUENCE [LARGE SCALE GENOMIC DNA]</scope>
    <source>
        <strain evidence="1 2">TB5</strain>
    </source>
</reference>
<sequence length="141" mass="17079">MEEQWNVICYLAELFEINNIEYQFDASTSVFIHGVEFIMDDIDVIILRQYKDKVKQLLINYNQTDIKISEYEMEYFFAEIQNQKVHFMFPYDKKDCIEETRDIIHNGVKVHTKTAEFYRRHIKNDNPLLPLIDSVLERYII</sequence>
<dbReference type="KEGG" id="ahb:bsdtb5_22230"/>
<dbReference type="EMBL" id="AP024169">
    <property type="protein sequence ID" value="BCN30928.1"/>
    <property type="molecule type" value="Genomic_DNA"/>
</dbReference>
<dbReference type="InterPro" id="IPR043519">
    <property type="entry name" value="NT_sf"/>
</dbReference>
<dbReference type="Gene3D" id="3.30.460.40">
    <property type="match status" value="1"/>
</dbReference>
<dbReference type="SUPFAM" id="SSF81301">
    <property type="entry name" value="Nucleotidyltransferase"/>
    <property type="match status" value="1"/>
</dbReference>
<organism evidence="1 2">
    <name type="scientific">Anaeromicropila herbilytica</name>
    <dbReference type="NCBI Taxonomy" id="2785025"/>
    <lineage>
        <taxon>Bacteria</taxon>
        <taxon>Bacillati</taxon>
        <taxon>Bacillota</taxon>
        <taxon>Clostridia</taxon>
        <taxon>Lachnospirales</taxon>
        <taxon>Lachnospiraceae</taxon>
        <taxon>Anaeromicropila</taxon>
    </lineage>
</organism>
<name>A0A7R7ELG3_9FIRM</name>
<evidence type="ECO:0000313" key="1">
    <source>
        <dbReference type="EMBL" id="BCN30928.1"/>
    </source>
</evidence>
<dbReference type="RefSeq" id="WP_271712082.1">
    <property type="nucleotide sequence ID" value="NZ_AP024169.1"/>
</dbReference>
<keyword evidence="2" id="KW-1185">Reference proteome</keyword>
<dbReference type="Proteomes" id="UP000595897">
    <property type="component" value="Chromosome"/>
</dbReference>
<dbReference type="AlphaFoldDB" id="A0A7R7ELG3"/>
<proteinExistence type="predicted"/>
<protein>
    <submittedName>
        <fullName evidence="1">Uncharacterized protein</fullName>
    </submittedName>
</protein>
<accession>A0A7R7ELG3</accession>